<evidence type="ECO:0000313" key="1">
    <source>
        <dbReference type="EMBL" id="MBF9220149.1"/>
    </source>
</evidence>
<dbReference type="SUPFAM" id="SSF63829">
    <property type="entry name" value="Calcium-dependent phosphotriesterase"/>
    <property type="match status" value="2"/>
</dbReference>
<sequence length="482" mass="52761">MKLFYCFFLLVFGAALRTSGQNIYPEKFDGCHLSHFCLDCGEPKAAYPADLTAYFREKLPAEATKRLKGLALVQVLVDSAGHPCVLSQVSNLGPQALAQLNLRGLINGMGPWAPAQEKGKPVNASSSLRFAFEGGQAAVTYQRFDFSKQTNLKSVGTVEILNKRQQYPAHPKGAKLEVFTQQNSIVPWDMMRVACPDQNNTVWVGTDNGLVKIEHGRMTLLNASNSGLRTKGDNKVGLLDGAVDAHNNKWFSEGYAAYRYDGTTWTRFDSTSAPLRWITGIHADANGNVYFSGSHGLARYDGTKWSALTAQNSQLPAGMTIGTFVDRKNRLWVSSYKGTVRLHEDAREVFTNGPTPLGSATFTCAAEDADGAIWFGLYDADKSKQHSGLAKYTPDGKWEVFTAANSGYPGNDVLDVAIDQQRRVVWASVNRVGLCRFDGKEWTLFTPENSAVPSTVITDISLDAEGTLWGATHAGLLKLQPR</sequence>
<evidence type="ECO:0000313" key="2">
    <source>
        <dbReference type="Proteomes" id="UP000618931"/>
    </source>
</evidence>
<organism evidence="1 2">
    <name type="scientific">Hymenobacter ruricola</name>
    <dbReference type="NCBI Taxonomy" id="2791023"/>
    <lineage>
        <taxon>Bacteria</taxon>
        <taxon>Pseudomonadati</taxon>
        <taxon>Bacteroidota</taxon>
        <taxon>Cytophagia</taxon>
        <taxon>Cytophagales</taxon>
        <taxon>Hymenobacteraceae</taxon>
        <taxon>Hymenobacter</taxon>
    </lineage>
</organism>
<dbReference type="EMBL" id="JADQDM010000001">
    <property type="protein sequence ID" value="MBF9220149.1"/>
    <property type="molecule type" value="Genomic_DNA"/>
</dbReference>
<name>A0ABS0HZM6_9BACT</name>
<evidence type="ECO:0008006" key="3">
    <source>
        <dbReference type="Google" id="ProtNLM"/>
    </source>
</evidence>
<protein>
    <recommendedName>
        <fullName evidence="3">TonB C-terminal domain-containing protein</fullName>
    </recommendedName>
</protein>
<comment type="caution">
    <text evidence="1">The sequence shown here is derived from an EMBL/GenBank/DDBJ whole genome shotgun (WGS) entry which is preliminary data.</text>
</comment>
<gene>
    <name evidence="1" type="ORF">I2H31_03445</name>
</gene>
<accession>A0ABS0HZM6</accession>
<dbReference type="RefSeq" id="WP_196291589.1">
    <property type="nucleotide sequence ID" value="NZ_JADQDM010000001.1"/>
</dbReference>
<dbReference type="InterPro" id="IPR015943">
    <property type="entry name" value="WD40/YVTN_repeat-like_dom_sf"/>
</dbReference>
<keyword evidence="2" id="KW-1185">Reference proteome</keyword>
<dbReference type="Proteomes" id="UP000618931">
    <property type="component" value="Unassembled WGS sequence"/>
</dbReference>
<proteinExistence type="predicted"/>
<reference evidence="1 2" key="1">
    <citation type="submission" date="2020-11" db="EMBL/GenBank/DDBJ databases">
        <authorList>
            <person name="Kim M.K."/>
        </authorList>
    </citation>
    <scope>NUCLEOTIDE SEQUENCE [LARGE SCALE GENOMIC DNA]</scope>
    <source>
        <strain evidence="1 2">BT662</strain>
    </source>
</reference>
<dbReference type="Gene3D" id="2.130.10.10">
    <property type="entry name" value="YVTN repeat-like/Quinoprotein amine dehydrogenase"/>
    <property type="match status" value="2"/>
</dbReference>